<dbReference type="PANTHER" id="PTHR19446">
    <property type="entry name" value="REVERSE TRANSCRIPTASES"/>
    <property type="match status" value="1"/>
</dbReference>
<gene>
    <name evidence="1" type="ORF">FOF47_R04133</name>
</gene>
<evidence type="ECO:0000313" key="2">
    <source>
        <dbReference type="Proteomes" id="UP000475037"/>
    </source>
</evidence>
<feature type="non-terminal residue" evidence="1">
    <location>
        <position position="1"/>
    </location>
</feature>
<dbReference type="EMBL" id="VOAJ01004097">
    <property type="protein sequence ID" value="KAF0877850.1"/>
    <property type="molecule type" value="Genomic_DNA"/>
</dbReference>
<dbReference type="Proteomes" id="UP000475037">
    <property type="component" value="Unassembled WGS sequence"/>
</dbReference>
<feature type="non-terminal residue" evidence="1">
    <location>
        <position position="141"/>
    </location>
</feature>
<keyword evidence="2" id="KW-1185">Reference proteome</keyword>
<organism evidence="1 2">
    <name type="scientific">Crocuta crocuta</name>
    <name type="common">Spotted hyena</name>
    <dbReference type="NCBI Taxonomy" id="9678"/>
    <lineage>
        <taxon>Eukaryota</taxon>
        <taxon>Metazoa</taxon>
        <taxon>Chordata</taxon>
        <taxon>Craniata</taxon>
        <taxon>Vertebrata</taxon>
        <taxon>Euteleostomi</taxon>
        <taxon>Mammalia</taxon>
        <taxon>Eutheria</taxon>
        <taxon>Laurasiatheria</taxon>
        <taxon>Carnivora</taxon>
        <taxon>Feliformia</taxon>
        <taxon>Hyaenidae</taxon>
        <taxon>Crocuta</taxon>
    </lineage>
</organism>
<sequence length="141" mass="16854">ELYGENYRKLMKEIEEDTKKWKNIPGSWIRRIHIIKISLLPKAIYTFNAIPIKIAPAFFSKLEQTVLKFVWNHKNWFILYSKMNLKNNRVGGLTFPNFKTTYKATAIKTLWYVHKDRHTNQWNGIESLEISPYAYGRLIFN</sequence>
<dbReference type="AlphaFoldDB" id="A0A6G1AQM5"/>
<protein>
    <submittedName>
        <fullName evidence="1">LORF2 protein</fullName>
    </submittedName>
</protein>
<comment type="caution">
    <text evidence="1">The sequence shown here is derived from an EMBL/GenBank/DDBJ whole genome shotgun (WGS) entry which is preliminary data.</text>
</comment>
<proteinExistence type="predicted"/>
<name>A0A6G1AQM5_CROCR</name>
<accession>A0A6G1AQM5</accession>
<reference evidence="1 2" key="1">
    <citation type="submission" date="2019-11" db="EMBL/GenBank/DDBJ databases">
        <authorList>
            <person name="Yang C."/>
            <person name="Li F."/>
        </authorList>
    </citation>
    <scope>NUCLEOTIDE SEQUENCE [LARGE SCALE GENOMIC DNA]</scope>
    <source>
        <strain evidence="1">KB4526</strain>
        <tissue evidence="1">Muscle</tissue>
    </source>
</reference>
<evidence type="ECO:0000313" key="1">
    <source>
        <dbReference type="EMBL" id="KAF0877850.1"/>
    </source>
</evidence>